<evidence type="ECO:0000313" key="2">
    <source>
        <dbReference type="Proteomes" id="UP001312908"/>
    </source>
</evidence>
<dbReference type="EMBL" id="JAWJZY010000002">
    <property type="protein sequence ID" value="MEE8658809.1"/>
    <property type="molecule type" value="Genomic_DNA"/>
</dbReference>
<name>A0ABU7U1Q1_9PROT</name>
<sequence>MTETFRQTTMKDRFLSLLQKLDDTASESGDDSSSADLFSDFARVAIELVKEYDSNRIMLGLLESSYTGEIARQSLEIPQGVEREAYVDSILDRSFSDLFHIVATSTSDNRDGDLEKRLNAQAEAIRSLTHRKSDQLSCSDQSTS</sequence>
<organism evidence="1 2">
    <name type="scientific">Sorlinia euscelidii</name>
    <dbReference type="NCBI Taxonomy" id="3081148"/>
    <lineage>
        <taxon>Bacteria</taxon>
        <taxon>Pseudomonadati</taxon>
        <taxon>Pseudomonadota</taxon>
        <taxon>Alphaproteobacteria</taxon>
        <taxon>Acetobacterales</taxon>
        <taxon>Acetobacteraceae</taxon>
        <taxon>Sorlinia</taxon>
    </lineage>
</organism>
<dbReference type="Proteomes" id="UP001312908">
    <property type="component" value="Unassembled WGS sequence"/>
</dbReference>
<keyword evidence="2" id="KW-1185">Reference proteome</keyword>
<reference evidence="1 2" key="1">
    <citation type="submission" date="2023-10" db="EMBL/GenBank/DDBJ databases">
        <title>Sorlinia euscelidii gen. nov., sp. nov., an acetic acid bacteria isolated from the gut of Euscelidius variegatus emitter.</title>
        <authorList>
            <person name="Michoud G."/>
            <person name="Marasco R."/>
            <person name="Seferji K."/>
            <person name="Gonella E."/>
            <person name="Garuglieri E."/>
            <person name="Alma A."/>
            <person name="Mapelli F."/>
            <person name="Borin S."/>
            <person name="Daffonchio D."/>
            <person name="Crotti E."/>
        </authorList>
    </citation>
    <scope>NUCLEOTIDE SEQUENCE [LARGE SCALE GENOMIC DNA]</scope>
    <source>
        <strain evidence="1 2">EV16P</strain>
    </source>
</reference>
<protein>
    <submittedName>
        <fullName evidence="1">Uncharacterized protein</fullName>
    </submittedName>
</protein>
<dbReference type="RefSeq" id="WP_394819680.1">
    <property type="nucleotide sequence ID" value="NZ_JAWJZY010000002.1"/>
</dbReference>
<comment type="caution">
    <text evidence="1">The sequence shown here is derived from an EMBL/GenBank/DDBJ whole genome shotgun (WGS) entry which is preliminary data.</text>
</comment>
<gene>
    <name evidence="1" type="ORF">DOFOFD_07275</name>
</gene>
<evidence type="ECO:0000313" key="1">
    <source>
        <dbReference type="EMBL" id="MEE8658809.1"/>
    </source>
</evidence>
<proteinExistence type="predicted"/>
<accession>A0ABU7U1Q1</accession>